<feature type="compositionally biased region" description="Basic and acidic residues" evidence="1">
    <location>
        <begin position="55"/>
        <end position="91"/>
    </location>
</feature>
<feature type="region of interest" description="Disordered" evidence="1">
    <location>
        <begin position="1"/>
        <end position="27"/>
    </location>
</feature>
<dbReference type="EMBL" id="JAQQWE010000003">
    <property type="protein sequence ID" value="KAK7958978.1"/>
    <property type="molecule type" value="Genomic_DNA"/>
</dbReference>
<sequence>MNDGPRKSLEDERTTLDREREGLETEKKAFLQHCADERAKIEAERSAAAKQMSDGARDSLEAKQKQYEDEKERLVRKKQDEETRLLEERQALRAQQNAAKEAQERHDKDRDQLTRDRDSWMDKARLAEEQQQQRLDTERAQLAAAQQSLAKTKEDQDDESRAQKGRLDVDRAKFAAEKQQWGTQRAQLQQELLGKFEKMAADSRARIAEKIKDAAEDTTHSVHASVGLVNDIVANSMEEMAGKAGSSYEDMSGLADRFGEYAGRIERATAEMQSGRQLEGQLHHERQRAREQESESRKSINHLKDLLEEKTAELGGAYSAVDELNRVNDDLLQRVKGTERQPPRAHVTPTSSSSSRNVRGRPSTGSSAGTSAEASTSRSSRPSSNTTPAVPSKRRRRSDSGTRPVDAKGLEWNRLRSGLQLTLDRVRPLEIVGLTTKQDEIFRAAVAALAEPRAQDNVCRLFTEARKNVWYCFEQLALRGPRFAGAVVREREDGLPGRCAAHPDPDRQCLHIRLATEPELRIGGGHVVWRGD</sequence>
<name>A0ABR1QKW9_9PEZI</name>
<protein>
    <submittedName>
        <fullName evidence="2">Uncharacterized protein</fullName>
    </submittedName>
</protein>
<feature type="region of interest" description="Disordered" evidence="1">
    <location>
        <begin position="271"/>
        <end position="304"/>
    </location>
</feature>
<feature type="region of interest" description="Disordered" evidence="1">
    <location>
        <begin position="334"/>
        <end position="406"/>
    </location>
</feature>
<feature type="compositionally biased region" description="Basic and acidic residues" evidence="1">
    <location>
        <begin position="101"/>
        <end position="128"/>
    </location>
</feature>
<feature type="compositionally biased region" description="Low complexity" evidence="1">
    <location>
        <begin position="140"/>
        <end position="150"/>
    </location>
</feature>
<feature type="compositionally biased region" description="Polar residues" evidence="1">
    <location>
        <begin position="348"/>
        <end position="357"/>
    </location>
</feature>
<evidence type="ECO:0000313" key="2">
    <source>
        <dbReference type="EMBL" id="KAK7958978.1"/>
    </source>
</evidence>
<proteinExistence type="predicted"/>
<organism evidence="2 3">
    <name type="scientific">Apiospora aurea</name>
    <dbReference type="NCBI Taxonomy" id="335848"/>
    <lineage>
        <taxon>Eukaryota</taxon>
        <taxon>Fungi</taxon>
        <taxon>Dikarya</taxon>
        <taxon>Ascomycota</taxon>
        <taxon>Pezizomycotina</taxon>
        <taxon>Sordariomycetes</taxon>
        <taxon>Xylariomycetidae</taxon>
        <taxon>Amphisphaeriales</taxon>
        <taxon>Apiosporaceae</taxon>
        <taxon>Apiospora</taxon>
    </lineage>
</organism>
<dbReference type="GeneID" id="92073116"/>
<feature type="region of interest" description="Disordered" evidence="1">
    <location>
        <begin position="41"/>
        <end position="171"/>
    </location>
</feature>
<keyword evidence="3" id="KW-1185">Reference proteome</keyword>
<feature type="compositionally biased region" description="Low complexity" evidence="1">
    <location>
        <begin position="360"/>
        <end position="389"/>
    </location>
</feature>
<reference evidence="2 3" key="1">
    <citation type="submission" date="2023-01" db="EMBL/GenBank/DDBJ databases">
        <title>Analysis of 21 Apiospora genomes using comparative genomics revels a genus with tremendous synthesis potential of carbohydrate active enzymes and secondary metabolites.</title>
        <authorList>
            <person name="Sorensen T."/>
        </authorList>
    </citation>
    <scope>NUCLEOTIDE SEQUENCE [LARGE SCALE GENOMIC DNA]</scope>
    <source>
        <strain evidence="2 3">CBS 24483</strain>
    </source>
</reference>
<dbReference type="RefSeq" id="XP_066702681.1">
    <property type="nucleotide sequence ID" value="XM_066840054.1"/>
</dbReference>
<comment type="caution">
    <text evidence="2">The sequence shown here is derived from an EMBL/GenBank/DDBJ whole genome shotgun (WGS) entry which is preliminary data.</text>
</comment>
<feature type="compositionally biased region" description="Basic and acidic residues" evidence="1">
    <location>
        <begin position="281"/>
        <end position="304"/>
    </location>
</feature>
<feature type="compositionally biased region" description="Basic and acidic residues" evidence="1">
    <location>
        <begin position="151"/>
        <end position="171"/>
    </location>
</feature>
<gene>
    <name evidence="2" type="ORF">PG986_003832</name>
</gene>
<evidence type="ECO:0000256" key="1">
    <source>
        <dbReference type="SAM" id="MobiDB-lite"/>
    </source>
</evidence>
<dbReference type="Proteomes" id="UP001391051">
    <property type="component" value="Unassembled WGS sequence"/>
</dbReference>
<accession>A0ABR1QKW9</accession>
<evidence type="ECO:0000313" key="3">
    <source>
        <dbReference type="Proteomes" id="UP001391051"/>
    </source>
</evidence>